<comment type="caution">
    <text evidence="2">The sequence shown here is derived from an EMBL/GenBank/DDBJ whole genome shotgun (WGS) entry which is preliminary data.</text>
</comment>
<dbReference type="InterPro" id="IPR019734">
    <property type="entry name" value="TPR_rpt"/>
</dbReference>
<gene>
    <name evidence="2" type="ORF">BDD14_2612</name>
</gene>
<dbReference type="Pfam" id="PF14559">
    <property type="entry name" value="TPR_19"/>
    <property type="match status" value="1"/>
</dbReference>
<dbReference type="AlphaFoldDB" id="A0A4Q7YUW6"/>
<evidence type="ECO:0000313" key="2">
    <source>
        <dbReference type="EMBL" id="RZU41114.1"/>
    </source>
</evidence>
<dbReference type="GO" id="GO:0006493">
    <property type="term" value="P:protein O-linked glycosylation"/>
    <property type="evidence" value="ECO:0007669"/>
    <property type="project" value="InterPro"/>
</dbReference>
<feature type="repeat" description="TPR" evidence="1">
    <location>
        <begin position="203"/>
        <end position="236"/>
    </location>
</feature>
<protein>
    <submittedName>
        <fullName evidence="2">Tetratricopeptide repeat protein</fullName>
    </submittedName>
</protein>
<evidence type="ECO:0000256" key="1">
    <source>
        <dbReference type="PROSITE-ProRule" id="PRU00339"/>
    </source>
</evidence>
<dbReference type="PANTHER" id="PTHR44366:SF1">
    <property type="entry name" value="UDP-N-ACETYLGLUCOSAMINE--PEPTIDE N-ACETYLGLUCOSAMINYLTRANSFERASE 110 KDA SUBUNIT"/>
    <property type="match status" value="1"/>
</dbReference>
<dbReference type="PROSITE" id="PS50293">
    <property type="entry name" value="TPR_REGION"/>
    <property type="match status" value="1"/>
</dbReference>
<accession>A0A4Q7YUW6</accession>
<keyword evidence="3" id="KW-1185">Reference proteome</keyword>
<sequence>MGAGFRSILQQEALAPARRLPTETPIVTRYSRQDVLRILHLNTRQLMSWERAGLLSPQEQYSFEELGQLRALRDLQAHAAKTRTRISARSIRASVDAMQRVAGMRNPLLESSAVRRGSRLAFRIDGTLVDPLTQQLAFDFDAFAGSRLGLVVTGEMRPQNPAQRAAELQEMFLRAVQLEENSATVSQAATLYEAILAAQPTHAPALINLGTIYYNMRNFERAESLYRRATVADPEYALAFFDLGNVLDEMQHLDQATAAYQKAVALVPQYADAHYNLALAYERQGHKRRALRHWLTYVRLDPVGPWGNHARDQARKILKSEKLSIVSRRGRLVRAG</sequence>
<dbReference type="EMBL" id="SHKW01000001">
    <property type="protein sequence ID" value="RZU41114.1"/>
    <property type="molecule type" value="Genomic_DNA"/>
</dbReference>
<proteinExistence type="predicted"/>
<evidence type="ECO:0000313" key="3">
    <source>
        <dbReference type="Proteomes" id="UP000292958"/>
    </source>
</evidence>
<dbReference type="Gene3D" id="1.25.40.10">
    <property type="entry name" value="Tetratricopeptide repeat domain"/>
    <property type="match status" value="1"/>
</dbReference>
<name>A0A4Q7YUW6_9BACT</name>
<dbReference type="InterPro" id="IPR011990">
    <property type="entry name" value="TPR-like_helical_dom_sf"/>
</dbReference>
<reference evidence="2 3" key="1">
    <citation type="submission" date="2019-02" db="EMBL/GenBank/DDBJ databases">
        <title>Genomic Encyclopedia of Archaeal and Bacterial Type Strains, Phase II (KMG-II): from individual species to whole genera.</title>
        <authorList>
            <person name="Goeker M."/>
        </authorList>
    </citation>
    <scope>NUCLEOTIDE SEQUENCE [LARGE SCALE GENOMIC DNA]</scope>
    <source>
        <strain evidence="2 3">DSM 18101</strain>
    </source>
</reference>
<dbReference type="Proteomes" id="UP000292958">
    <property type="component" value="Unassembled WGS sequence"/>
</dbReference>
<dbReference type="Pfam" id="PF13414">
    <property type="entry name" value="TPR_11"/>
    <property type="match status" value="1"/>
</dbReference>
<dbReference type="SMART" id="SM00028">
    <property type="entry name" value="TPR"/>
    <property type="match status" value="3"/>
</dbReference>
<organism evidence="2 3">
    <name type="scientific">Edaphobacter modestus</name>
    <dbReference type="NCBI Taxonomy" id="388466"/>
    <lineage>
        <taxon>Bacteria</taxon>
        <taxon>Pseudomonadati</taxon>
        <taxon>Acidobacteriota</taxon>
        <taxon>Terriglobia</taxon>
        <taxon>Terriglobales</taxon>
        <taxon>Acidobacteriaceae</taxon>
        <taxon>Edaphobacter</taxon>
    </lineage>
</organism>
<feature type="repeat" description="TPR" evidence="1">
    <location>
        <begin position="271"/>
        <end position="304"/>
    </location>
</feature>
<dbReference type="SUPFAM" id="SSF48452">
    <property type="entry name" value="TPR-like"/>
    <property type="match status" value="1"/>
</dbReference>
<dbReference type="GO" id="GO:0097363">
    <property type="term" value="F:protein O-acetylglucosaminyltransferase activity"/>
    <property type="evidence" value="ECO:0007669"/>
    <property type="project" value="TreeGrafter"/>
</dbReference>
<keyword evidence="1" id="KW-0802">TPR repeat</keyword>
<dbReference type="PROSITE" id="PS50005">
    <property type="entry name" value="TPR"/>
    <property type="match status" value="3"/>
</dbReference>
<dbReference type="InterPro" id="IPR037919">
    <property type="entry name" value="OGT"/>
</dbReference>
<dbReference type="PANTHER" id="PTHR44366">
    <property type="entry name" value="UDP-N-ACETYLGLUCOSAMINE--PEPTIDE N-ACETYLGLUCOSAMINYLTRANSFERASE 110 KDA SUBUNIT"/>
    <property type="match status" value="1"/>
</dbReference>
<feature type="repeat" description="TPR" evidence="1">
    <location>
        <begin position="237"/>
        <end position="270"/>
    </location>
</feature>